<evidence type="ECO:0000256" key="1">
    <source>
        <dbReference type="ARBA" id="ARBA00004496"/>
    </source>
</evidence>
<dbReference type="GO" id="GO:0005737">
    <property type="term" value="C:cytoplasm"/>
    <property type="evidence" value="ECO:0007669"/>
    <property type="project" value="UniProtKB-SubCell"/>
</dbReference>
<dbReference type="InterPro" id="IPR053924">
    <property type="entry name" value="RecX_HTH_2nd"/>
</dbReference>
<evidence type="ECO:0000313" key="8">
    <source>
        <dbReference type="EMBL" id="PXY96742.1"/>
    </source>
</evidence>
<dbReference type="Pfam" id="PF21981">
    <property type="entry name" value="RecX_HTH3"/>
    <property type="match status" value="1"/>
</dbReference>
<evidence type="ECO:0000256" key="2">
    <source>
        <dbReference type="ARBA" id="ARBA00009695"/>
    </source>
</evidence>
<accession>A0A318NAA8</accession>
<name>A0A318NAA8_FRIPE</name>
<evidence type="ECO:0000256" key="4">
    <source>
        <dbReference type="ARBA" id="ARBA00022490"/>
    </source>
</evidence>
<proteinExistence type="inferred from homology"/>
<protein>
    <recommendedName>
        <fullName evidence="3 5">Regulatory protein RecX</fullName>
    </recommendedName>
</protein>
<dbReference type="InterPro" id="IPR003783">
    <property type="entry name" value="Regulatory_RecX"/>
</dbReference>
<organism evidence="8 9">
    <name type="scientific">Frischella perrara</name>
    <dbReference type="NCBI Taxonomy" id="1267021"/>
    <lineage>
        <taxon>Bacteria</taxon>
        <taxon>Pseudomonadati</taxon>
        <taxon>Pseudomonadota</taxon>
        <taxon>Gammaproteobacteria</taxon>
        <taxon>Orbales</taxon>
        <taxon>Orbaceae</taxon>
        <taxon>Frischella</taxon>
    </lineage>
</organism>
<dbReference type="InterPro" id="IPR053925">
    <property type="entry name" value="RecX_HTH_3rd"/>
</dbReference>
<evidence type="ECO:0000259" key="6">
    <source>
        <dbReference type="Pfam" id="PF02631"/>
    </source>
</evidence>
<sequence length="167" mass="19794">MKTIRLQKMTFNGVEKTLYYKAVQLLAQRSHSTVELKQKLVIYASKKYDNLDSLSKHIEAVINHCLSHHWLDDQDYINQYIDIRARKGYGKHRIVMELKQKGLDSSLISSLIHQKEIDWVQLAYRQVKKKCNSFKNADTQQKVKIKQFLLYRGFSHDDICDVFTLFR</sequence>
<keyword evidence="4 5" id="KW-0963">Cytoplasm</keyword>
<dbReference type="Gene3D" id="1.10.10.10">
    <property type="entry name" value="Winged helix-like DNA-binding domain superfamily/Winged helix DNA-binding domain"/>
    <property type="match status" value="3"/>
</dbReference>
<feature type="domain" description="RecX second three-helical" evidence="6">
    <location>
        <begin position="72"/>
        <end position="109"/>
    </location>
</feature>
<dbReference type="PANTHER" id="PTHR33602">
    <property type="entry name" value="REGULATORY PROTEIN RECX FAMILY PROTEIN"/>
    <property type="match status" value="1"/>
</dbReference>
<comment type="caution">
    <text evidence="8">The sequence shown here is derived from an EMBL/GenBank/DDBJ whole genome shotgun (WGS) entry which is preliminary data.</text>
</comment>
<reference evidence="8 9" key="1">
    <citation type="submission" date="2018-05" db="EMBL/GenBank/DDBJ databases">
        <title>Reference genomes for bee gut microbiota database.</title>
        <authorList>
            <person name="Ellegaard K.M."/>
        </authorList>
    </citation>
    <scope>NUCLEOTIDE SEQUENCE [LARGE SCALE GENOMIC DNA]</scope>
    <source>
        <strain evidence="8 9">ESL0167</strain>
    </source>
</reference>
<comment type="similarity">
    <text evidence="2 5">Belongs to the RecX family.</text>
</comment>
<comment type="subcellular location">
    <subcellularLocation>
        <location evidence="1 5">Cytoplasm</location>
    </subcellularLocation>
</comment>
<comment type="function">
    <text evidence="5">Modulates RecA activity.</text>
</comment>
<gene>
    <name evidence="5 8" type="primary">recX</name>
    <name evidence="8" type="ORF">DKK76_01210</name>
</gene>
<dbReference type="GO" id="GO:0006282">
    <property type="term" value="P:regulation of DNA repair"/>
    <property type="evidence" value="ECO:0007669"/>
    <property type="project" value="UniProtKB-UniRule"/>
</dbReference>
<evidence type="ECO:0000313" key="9">
    <source>
        <dbReference type="Proteomes" id="UP000247838"/>
    </source>
</evidence>
<evidence type="ECO:0000256" key="3">
    <source>
        <dbReference type="ARBA" id="ARBA00018111"/>
    </source>
</evidence>
<dbReference type="EMBL" id="QGLM01000004">
    <property type="protein sequence ID" value="PXY96742.1"/>
    <property type="molecule type" value="Genomic_DNA"/>
</dbReference>
<dbReference type="Pfam" id="PF02631">
    <property type="entry name" value="RecX_HTH2"/>
    <property type="match status" value="1"/>
</dbReference>
<feature type="domain" description="RecX third three-helical" evidence="7">
    <location>
        <begin position="118"/>
        <end position="162"/>
    </location>
</feature>
<evidence type="ECO:0000259" key="7">
    <source>
        <dbReference type="Pfam" id="PF21981"/>
    </source>
</evidence>
<dbReference type="PANTHER" id="PTHR33602:SF1">
    <property type="entry name" value="REGULATORY PROTEIN RECX FAMILY PROTEIN"/>
    <property type="match status" value="1"/>
</dbReference>
<dbReference type="InterPro" id="IPR036388">
    <property type="entry name" value="WH-like_DNA-bd_sf"/>
</dbReference>
<dbReference type="HAMAP" id="MF_01114">
    <property type="entry name" value="RecX"/>
    <property type="match status" value="1"/>
</dbReference>
<evidence type="ECO:0000256" key="5">
    <source>
        <dbReference type="HAMAP-Rule" id="MF_01114"/>
    </source>
</evidence>
<dbReference type="AlphaFoldDB" id="A0A318NAA8"/>
<dbReference type="Proteomes" id="UP000247838">
    <property type="component" value="Unassembled WGS sequence"/>
</dbReference>